<sequence>MLLRLERKAVYVDADSWDVGVVLVWLNQVEVVAIANLEAVVAVELEKRGNDWVLAGHALDASDRVARLEHGAVPPVRVVEWLLTLPRVDDVVVARHVRIALDDPDELLAWVVEVQLQLVGRGGDGLTASELQHIDQVLVRDLGELAALIRVEVDVVDVERRGGEAALAHAVADGVWVRGVRVVEAEVVQGVELEVDADLVVLQGNQWQSQTWVAAEPELQWDVQSVHWGARGDDLGRQWLTTVAVVVARRATLVDEVGELWDVADHLGITSLLASLLSELVPNVKPVTVVLVDALTTDLDLDVVDEVVADPVEPAELGTRAVGRLKSNLRQSGLQVHAVDEITVALDRAGDLLAEVGSTVEGVLNRLHREVGVAAIHHLKKRDLWVAGQVYVLGTVRYKLHQSAAGHLSIYT</sequence>
<dbReference type="EMBL" id="MN739587">
    <property type="protein sequence ID" value="QHT14628.1"/>
    <property type="molecule type" value="Genomic_DNA"/>
</dbReference>
<protein>
    <submittedName>
        <fullName evidence="1">Uncharacterized protein</fullName>
    </submittedName>
</protein>
<dbReference type="AlphaFoldDB" id="A0A6C0DCJ3"/>
<reference evidence="1" key="1">
    <citation type="journal article" date="2020" name="Nature">
        <title>Giant virus diversity and host interactions through global metagenomics.</title>
        <authorList>
            <person name="Schulz F."/>
            <person name="Roux S."/>
            <person name="Paez-Espino D."/>
            <person name="Jungbluth S."/>
            <person name="Walsh D.A."/>
            <person name="Denef V.J."/>
            <person name="McMahon K.D."/>
            <person name="Konstantinidis K.T."/>
            <person name="Eloe-Fadrosh E.A."/>
            <person name="Kyrpides N.C."/>
            <person name="Woyke T."/>
        </authorList>
    </citation>
    <scope>NUCLEOTIDE SEQUENCE</scope>
    <source>
        <strain evidence="1">GVMAG-M-3300023174-141</strain>
    </source>
</reference>
<proteinExistence type="predicted"/>
<evidence type="ECO:0000313" key="1">
    <source>
        <dbReference type="EMBL" id="QHT14628.1"/>
    </source>
</evidence>
<name>A0A6C0DCJ3_9ZZZZ</name>
<organism evidence="1">
    <name type="scientific">viral metagenome</name>
    <dbReference type="NCBI Taxonomy" id="1070528"/>
    <lineage>
        <taxon>unclassified sequences</taxon>
        <taxon>metagenomes</taxon>
        <taxon>organismal metagenomes</taxon>
    </lineage>
</organism>
<accession>A0A6C0DCJ3</accession>